<dbReference type="Proteomes" id="UP000295765">
    <property type="component" value="Unassembled WGS sequence"/>
</dbReference>
<accession>A0A4R2LD24</accession>
<evidence type="ECO:0000256" key="2">
    <source>
        <dbReference type="ARBA" id="ARBA00022692"/>
    </source>
</evidence>
<evidence type="ECO:0000259" key="5">
    <source>
        <dbReference type="Pfam" id="PF04357"/>
    </source>
</evidence>
<evidence type="ECO:0000256" key="4">
    <source>
        <dbReference type="ARBA" id="ARBA00023136"/>
    </source>
</evidence>
<comment type="subcellular location">
    <subcellularLocation>
        <location evidence="1">Membrane</location>
        <topology evidence="1">Single-pass membrane protein</topology>
    </subcellularLocation>
</comment>
<evidence type="ECO:0000256" key="3">
    <source>
        <dbReference type="ARBA" id="ARBA00022989"/>
    </source>
</evidence>
<reference evidence="6 7" key="1">
    <citation type="submission" date="2019-03" db="EMBL/GenBank/DDBJ databases">
        <title>Genomic Encyclopedia of Type Strains, Phase IV (KMG-IV): sequencing the most valuable type-strain genomes for metagenomic binning, comparative biology and taxonomic classification.</title>
        <authorList>
            <person name="Goeker M."/>
        </authorList>
    </citation>
    <scope>NUCLEOTIDE SEQUENCE [LARGE SCALE GENOMIC DNA]</scope>
    <source>
        <strain evidence="6 7">DSM 25287</strain>
    </source>
</reference>
<comment type="caution">
    <text evidence="6">The sequence shown here is derived from an EMBL/GenBank/DDBJ whole genome shotgun (WGS) entry which is preliminary data.</text>
</comment>
<dbReference type="InterPro" id="IPR007452">
    <property type="entry name" value="TamB_C"/>
</dbReference>
<dbReference type="OrthoDB" id="5555605at2"/>
<evidence type="ECO:0000256" key="1">
    <source>
        <dbReference type="ARBA" id="ARBA00004167"/>
    </source>
</evidence>
<feature type="domain" description="Translocation and assembly module TamB C-terminal" evidence="5">
    <location>
        <begin position="978"/>
        <end position="1309"/>
    </location>
</feature>
<gene>
    <name evidence="6" type="ORF">EV699_105210</name>
</gene>
<dbReference type="GO" id="GO:0009306">
    <property type="term" value="P:protein secretion"/>
    <property type="evidence" value="ECO:0007669"/>
    <property type="project" value="InterPro"/>
</dbReference>
<dbReference type="RefSeq" id="WP_132539835.1">
    <property type="nucleotide sequence ID" value="NZ_SLWY01000005.1"/>
</dbReference>
<dbReference type="PANTHER" id="PTHR36985">
    <property type="entry name" value="TRANSLOCATION AND ASSEMBLY MODULE SUBUNIT TAMB"/>
    <property type="match status" value="1"/>
</dbReference>
<evidence type="ECO:0000313" key="6">
    <source>
        <dbReference type="EMBL" id="TCO82419.1"/>
    </source>
</evidence>
<dbReference type="PANTHER" id="PTHR36985:SF1">
    <property type="entry name" value="TRANSLOCATION AND ASSEMBLY MODULE SUBUNIT TAMB"/>
    <property type="match status" value="1"/>
</dbReference>
<sequence length="1312" mass="137355">MRRRHWLWLAPLAALAGVAAAGGWLLGSERGLAVVLAAAQRFVPGELQVEHASGRVLGGFTLAGLRYHAGELRVELREFALDWSPRALFEPRLHIERLRVAGLDLALPAAPAATAEPSPAAPQGLPELRLPLALALDAVEVDEVRVQSGTAAPFVLDRARLRARLDHDGLALEALELALPGLSASAAGSVQPAGAWPAQLELHWRLATTPLGGALEGSGRITGDAQRLTLSHRTEGAARTQVEAEVGDLLGGLTWRARVEVEPVELGALVPELAGKPLVAAAQADGDRTRAHIERLDLGLDGTPSRLRVRGDAVLSDPAPRLDLTGEWENLLWPLEAPTVHSPQGRFAFVGSPADYRATVDAGLAADALGKVTAAVVAQGGAQAIHLERLALTSADGRLALTAHGDYAFAEQRFSAAGAWQNLVWPLLGAAQVESRDGRFKAAGTPADYRFSLAAQLRGPNIPAGSWQLAGSGSSEAVELAELQGDTLDGHLSGHAGVRWAPQLEWRAALDGKALNPGAFAAQWPGRIGFALATDGRLRADGGLQATATLDALQGTLNGQPLDGALRVMLDGERVELPRLALALGGARLDAAGTLDRDWDLGFKLRVPDFGKAVPGARGTLNGEGRLAGPRRQPRVTLDLGGRDLALQGNGIGRIDLKAALDALGQSRSELTLAATAMNLGGQRFERLDLRADGTPAQHQATLKLTGAPLRLALALAGGLREDTWEGRLQTLDALATPIGDWRLQQPVALAAGAARARLGALCLASAPTRLCVEGDWSTRDGGAARLKLERLAPARFARWLPAGLTLDTELAADAEASLGAAGGMPTAHLNARLRPGTLRYTGGAEALSFPLSGELKADSNASEVKAAIRLGLGSDGLDADLRLGDPSTARRLDGRIRATFSQLVALRAFVPALANPRGRLGADLTLAGSVTKPQFRGQVRVTEGGFEAPAIGLKVTDLQLAAAGTPQGGLQFSGGARAGKGELTLGGAWQPEAQRFQLDLRGSDFQVADADTLKAAISPNLTVRLEQRQLRIEGEVAIPRARITPPDTSSAVTPSDDVKRVDLPAPEETTPLNLLTKVRVSLGDDVRVEAAGFKAQLEGSLLVEQVPPLAPRGNGIIGIKAGEYRIYGQDLSIERGQLLFSGGPLDNPGLDIRALRTVDTVKAGARITGSARKPVMKLFSEPSMPDASVLSYLVFGRAPDATSGSEGALLGRAAAALATGGGNTLGKKIGDAVGLDQFGLESSGNGGARDTALMLGKYLTPELYVSYGVGLFEPVGSFMVRYQLTKRLRVEARASGAATGGDLLYSFERAR</sequence>
<dbReference type="GO" id="GO:0005886">
    <property type="term" value="C:plasma membrane"/>
    <property type="evidence" value="ECO:0007669"/>
    <property type="project" value="InterPro"/>
</dbReference>
<proteinExistence type="predicted"/>
<dbReference type="EMBL" id="SLWY01000005">
    <property type="protein sequence ID" value="TCO82419.1"/>
    <property type="molecule type" value="Genomic_DNA"/>
</dbReference>
<dbReference type="GO" id="GO:0097347">
    <property type="term" value="C:TAM protein secretion complex"/>
    <property type="evidence" value="ECO:0007669"/>
    <property type="project" value="TreeGrafter"/>
</dbReference>
<organism evidence="6 7">
    <name type="scientific">Plasticicumulans lactativorans</name>
    <dbReference type="NCBI Taxonomy" id="1133106"/>
    <lineage>
        <taxon>Bacteria</taxon>
        <taxon>Pseudomonadati</taxon>
        <taxon>Pseudomonadota</taxon>
        <taxon>Gammaproteobacteria</taxon>
        <taxon>Candidatus Competibacteraceae</taxon>
        <taxon>Plasticicumulans</taxon>
    </lineage>
</organism>
<name>A0A4R2LD24_9GAMM</name>
<dbReference type="Pfam" id="PF04357">
    <property type="entry name" value="TamB"/>
    <property type="match status" value="1"/>
</dbReference>
<keyword evidence="3" id="KW-1133">Transmembrane helix</keyword>
<evidence type="ECO:0000313" key="7">
    <source>
        <dbReference type="Proteomes" id="UP000295765"/>
    </source>
</evidence>
<keyword evidence="7" id="KW-1185">Reference proteome</keyword>
<keyword evidence="4" id="KW-0472">Membrane</keyword>
<keyword evidence="2" id="KW-0812">Transmembrane</keyword>
<protein>
    <submittedName>
        <fullName evidence="6">Autotransporter secretion inner membrane protein TamB</fullName>
    </submittedName>
</protein>